<dbReference type="EMBL" id="ML994644">
    <property type="protein sequence ID" value="KAF2183229.1"/>
    <property type="molecule type" value="Genomic_DNA"/>
</dbReference>
<evidence type="ECO:0000256" key="1">
    <source>
        <dbReference type="SAM" id="MobiDB-lite"/>
    </source>
</evidence>
<proteinExistence type="predicted"/>
<organism evidence="3 4">
    <name type="scientific">Zopfia rhizophila CBS 207.26</name>
    <dbReference type="NCBI Taxonomy" id="1314779"/>
    <lineage>
        <taxon>Eukaryota</taxon>
        <taxon>Fungi</taxon>
        <taxon>Dikarya</taxon>
        <taxon>Ascomycota</taxon>
        <taxon>Pezizomycotina</taxon>
        <taxon>Dothideomycetes</taxon>
        <taxon>Dothideomycetes incertae sedis</taxon>
        <taxon>Zopfiaceae</taxon>
        <taxon>Zopfia</taxon>
    </lineage>
</organism>
<dbReference type="InterPro" id="IPR056632">
    <property type="entry name" value="DUF7730"/>
</dbReference>
<dbReference type="Proteomes" id="UP000800200">
    <property type="component" value="Unassembled WGS sequence"/>
</dbReference>
<feature type="domain" description="DUF7730" evidence="2">
    <location>
        <begin position="55"/>
        <end position="286"/>
    </location>
</feature>
<name>A0A6A6DY82_9PEZI</name>
<accession>A0A6A6DY82</accession>
<dbReference type="PANTHER" id="PTHR38790">
    <property type="entry name" value="2EXR DOMAIN-CONTAINING PROTEIN-RELATED"/>
    <property type="match status" value="1"/>
</dbReference>
<reference evidence="3" key="1">
    <citation type="journal article" date="2020" name="Stud. Mycol.">
        <title>101 Dothideomycetes genomes: a test case for predicting lifestyles and emergence of pathogens.</title>
        <authorList>
            <person name="Haridas S."/>
            <person name="Albert R."/>
            <person name="Binder M."/>
            <person name="Bloem J."/>
            <person name="Labutti K."/>
            <person name="Salamov A."/>
            <person name="Andreopoulos B."/>
            <person name="Baker S."/>
            <person name="Barry K."/>
            <person name="Bills G."/>
            <person name="Bluhm B."/>
            <person name="Cannon C."/>
            <person name="Castanera R."/>
            <person name="Culley D."/>
            <person name="Daum C."/>
            <person name="Ezra D."/>
            <person name="Gonzalez J."/>
            <person name="Henrissat B."/>
            <person name="Kuo A."/>
            <person name="Liang C."/>
            <person name="Lipzen A."/>
            <person name="Lutzoni F."/>
            <person name="Magnuson J."/>
            <person name="Mondo S."/>
            <person name="Nolan M."/>
            <person name="Ohm R."/>
            <person name="Pangilinan J."/>
            <person name="Park H.-J."/>
            <person name="Ramirez L."/>
            <person name="Alfaro M."/>
            <person name="Sun H."/>
            <person name="Tritt A."/>
            <person name="Yoshinaga Y."/>
            <person name="Zwiers L.-H."/>
            <person name="Turgeon B."/>
            <person name="Goodwin S."/>
            <person name="Spatafora J."/>
            <person name="Crous P."/>
            <person name="Grigoriev I."/>
        </authorList>
    </citation>
    <scope>NUCLEOTIDE SEQUENCE</scope>
    <source>
        <strain evidence="3">CBS 207.26</strain>
    </source>
</reference>
<sequence>MSMFQIKPSIMAMEEYSLSRQKSDFAEALPSPLPRERKRALTPPPAEQCKKDNPSQPQSWLLVKLPAEIRLMIWEYAIGGQKIHIVSKYRRLGHVICTPEYWEENRCKRPGLRASSYMLTYGSLPSTKQLADWNMCNLLRACRQIYTEAITILYETNIFVFWDLRVIRIFHDGILPERWQAIRSIEIYAMFYRNEDINDACEASSSLQLHAWPTVCSSLKTLLNLRGLRVFIANPFYLDKQYLSGHRTGLYQAVAAFLKGCKGIEVQGGLEIFLPVKRRGTKRDESHWNHCCIKDELVMALEVELRKAGMDCRTFIGDNISSKEEIEQKSQIQGYK</sequence>
<evidence type="ECO:0000313" key="4">
    <source>
        <dbReference type="Proteomes" id="UP000800200"/>
    </source>
</evidence>
<dbReference type="Pfam" id="PF24864">
    <property type="entry name" value="DUF7730"/>
    <property type="match status" value="1"/>
</dbReference>
<dbReference type="AlphaFoldDB" id="A0A6A6DY82"/>
<keyword evidence="4" id="KW-1185">Reference proteome</keyword>
<dbReference type="OrthoDB" id="4757095at2759"/>
<evidence type="ECO:0000259" key="2">
    <source>
        <dbReference type="Pfam" id="PF24864"/>
    </source>
</evidence>
<evidence type="ECO:0000313" key="3">
    <source>
        <dbReference type="EMBL" id="KAF2183229.1"/>
    </source>
</evidence>
<gene>
    <name evidence="3" type="ORF">K469DRAFT_751787</name>
</gene>
<feature type="region of interest" description="Disordered" evidence="1">
    <location>
        <begin position="27"/>
        <end position="56"/>
    </location>
</feature>
<protein>
    <recommendedName>
        <fullName evidence="2">DUF7730 domain-containing protein</fullName>
    </recommendedName>
</protein>